<dbReference type="EMBL" id="JAHWQX010000002">
    <property type="protein sequence ID" value="MBW3096836.1"/>
    <property type="molecule type" value="Genomic_DNA"/>
</dbReference>
<evidence type="ECO:0000313" key="2">
    <source>
        <dbReference type="Proteomes" id="UP001430804"/>
    </source>
</evidence>
<accession>A0ABS6WLK3</accession>
<sequence>MEMTAEAKEMADRAWITISGALDAINVCLEQDDPSTLRMIIVIACTRMNRLSIENRDLASFVRLVADEVENIAEIERQTRNGHPPEVFMKAERALDAISRQLDLADAHTEGNA</sequence>
<dbReference type="RefSeq" id="WP_219200804.1">
    <property type="nucleotide sequence ID" value="NZ_JAHWQX010000002.1"/>
</dbReference>
<name>A0ABS6WLK3_9HYPH</name>
<reference evidence="1" key="1">
    <citation type="submission" date="2021-07" db="EMBL/GenBank/DDBJ databases">
        <title>Pseudohoeflea marina sp. nov. a polyhydroxyalcanoate-producing bacterium.</title>
        <authorList>
            <person name="Zheng W."/>
            <person name="Yu S."/>
            <person name="Huang Y."/>
        </authorList>
    </citation>
    <scope>NUCLEOTIDE SEQUENCE</scope>
    <source>
        <strain evidence="1">DP4N28-3</strain>
    </source>
</reference>
<evidence type="ECO:0000313" key="1">
    <source>
        <dbReference type="EMBL" id="MBW3096836.1"/>
    </source>
</evidence>
<comment type="caution">
    <text evidence="1">The sequence shown here is derived from an EMBL/GenBank/DDBJ whole genome shotgun (WGS) entry which is preliminary data.</text>
</comment>
<proteinExistence type="predicted"/>
<dbReference type="Proteomes" id="UP001430804">
    <property type="component" value="Unassembled WGS sequence"/>
</dbReference>
<keyword evidence="2" id="KW-1185">Reference proteome</keyword>
<gene>
    <name evidence="1" type="ORF">KY465_06050</name>
</gene>
<organism evidence="1 2">
    <name type="scientific">Pseudohoeflea coraliihabitans</name>
    <dbReference type="NCBI Taxonomy" id="2860393"/>
    <lineage>
        <taxon>Bacteria</taxon>
        <taxon>Pseudomonadati</taxon>
        <taxon>Pseudomonadota</taxon>
        <taxon>Alphaproteobacteria</taxon>
        <taxon>Hyphomicrobiales</taxon>
        <taxon>Rhizobiaceae</taxon>
        <taxon>Pseudohoeflea</taxon>
    </lineage>
</organism>
<protein>
    <submittedName>
        <fullName evidence="1">Uncharacterized protein</fullName>
    </submittedName>
</protein>